<dbReference type="RefSeq" id="WP_301698357.1">
    <property type="nucleotide sequence ID" value="NZ_JAUJYW010000003.1"/>
</dbReference>
<name>A0ABT8PT81_9ENTR</name>
<feature type="signal peptide" evidence="1">
    <location>
        <begin position="1"/>
        <end position="18"/>
    </location>
</feature>
<comment type="caution">
    <text evidence="2">The sequence shown here is derived from an EMBL/GenBank/DDBJ whole genome shotgun (WGS) entry which is preliminary data.</text>
</comment>
<evidence type="ECO:0008006" key="4">
    <source>
        <dbReference type="Google" id="ProtNLM"/>
    </source>
</evidence>
<gene>
    <name evidence="2" type="ORF">Q0A17_08935</name>
</gene>
<dbReference type="EMBL" id="JAUJYW010000003">
    <property type="protein sequence ID" value="MDN8599530.1"/>
    <property type="molecule type" value="Genomic_DNA"/>
</dbReference>
<evidence type="ECO:0000313" key="3">
    <source>
        <dbReference type="Proteomes" id="UP001174867"/>
    </source>
</evidence>
<keyword evidence="1" id="KW-0732">Signal</keyword>
<organism evidence="2 3">
    <name type="scientific">Citrobacter enshiensis</name>
    <dbReference type="NCBI Taxonomy" id="2971264"/>
    <lineage>
        <taxon>Bacteria</taxon>
        <taxon>Pseudomonadati</taxon>
        <taxon>Pseudomonadota</taxon>
        <taxon>Gammaproteobacteria</taxon>
        <taxon>Enterobacterales</taxon>
        <taxon>Enterobacteriaceae</taxon>
        <taxon>Citrobacter</taxon>
    </lineage>
</organism>
<dbReference type="Proteomes" id="UP001174867">
    <property type="component" value="Unassembled WGS sequence"/>
</dbReference>
<evidence type="ECO:0000313" key="2">
    <source>
        <dbReference type="EMBL" id="MDN8599530.1"/>
    </source>
</evidence>
<keyword evidence="3" id="KW-1185">Reference proteome</keyword>
<evidence type="ECO:0000256" key="1">
    <source>
        <dbReference type="SAM" id="SignalP"/>
    </source>
</evidence>
<reference evidence="2 3" key="1">
    <citation type="submission" date="2023-07" db="EMBL/GenBank/DDBJ databases">
        <title>Citrobacter selenititolerans sp. nov., isolated from seleniferous soil.</title>
        <authorList>
            <person name="Zhang S."/>
            <person name="Li K."/>
            <person name="Peng J."/>
            <person name="Wang H."/>
            <person name="Sun J."/>
            <person name="Guo Y."/>
        </authorList>
    </citation>
    <scope>NUCLEOTIDE SEQUENCE [LARGE SCALE GENOMIC DNA]</scope>
    <source>
        <strain evidence="2 3">S2-9</strain>
    </source>
</reference>
<feature type="chain" id="PRO_5047059349" description="Pilus assembly protein" evidence="1">
    <location>
        <begin position="19"/>
        <end position="274"/>
    </location>
</feature>
<protein>
    <recommendedName>
        <fullName evidence="4">Pilus assembly protein</fullName>
    </recommendedName>
</protein>
<proteinExistence type="predicted"/>
<sequence>MKRLILAVLVASSFAVNAADNAVLKVIADAAKTPLWNSWVEYKEEFSKSSWVFNINPDYKYNSPQVKEYKLSQVYKDFKSNEIKAKKLYGEHPFFVPVTIKEIGYDAFKETRVSASVSDFDNVFFKGIPEDKLMNLEAGQKIGLICQGGDFIAIIPVIKNCQLSQDYIKSIPSNVPANITVDNVGANLQTTDLLFTYIAMRTAYGAEKFDKMDAGNIDKVWSEIALRPKSKISRAMAEAGKHLNLSLSQAQKEAITEQLKANDPEGYASINKQH</sequence>
<accession>A0ABT8PT81</accession>